<dbReference type="GO" id="GO:0000976">
    <property type="term" value="F:transcription cis-regulatory region binding"/>
    <property type="evidence" value="ECO:0007669"/>
    <property type="project" value="TreeGrafter"/>
</dbReference>
<sequence length="202" mass="22816">MVGNKSGDKYGLILEAAVKVFAENGYHNSQVSKIASEAGVADGTIYLYFQNKKDILISLFREKMGNFIEQVKRELEELSDPVAKLKRLIELHFSHLEADKNLATVIQIQLRQSDPEIRSAITGPLKEYFRLMEEILAEGKASGCFYPDIDVRLARSMIFGTLDEVATCWVLSRRDYRLSDQVEEVFRLLVRGLAVNSKLPSG</sequence>
<feature type="DNA-binding region" description="H-T-H motif" evidence="2">
    <location>
        <begin position="30"/>
        <end position="49"/>
    </location>
</feature>
<dbReference type="PRINTS" id="PR00455">
    <property type="entry name" value="HTHTETR"/>
</dbReference>
<dbReference type="SUPFAM" id="SSF46689">
    <property type="entry name" value="Homeodomain-like"/>
    <property type="match status" value="1"/>
</dbReference>
<dbReference type="PROSITE" id="PS50977">
    <property type="entry name" value="HTH_TETR_2"/>
    <property type="match status" value="1"/>
</dbReference>
<accession>A0A1Z5HVH8</accession>
<dbReference type="Pfam" id="PF00440">
    <property type="entry name" value="TetR_N"/>
    <property type="match status" value="1"/>
</dbReference>
<dbReference type="InterPro" id="IPR050109">
    <property type="entry name" value="HTH-type_TetR-like_transc_reg"/>
</dbReference>
<dbReference type="PANTHER" id="PTHR30055:SF195">
    <property type="entry name" value="FATTY ACID METABOLISM REGULATOR PROTEIN"/>
    <property type="match status" value="1"/>
</dbReference>
<comment type="caution">
    <text evidence="4">The sequence shown here is derived from an EMBL/GenBank/DDBJ whole genome shotgun (WGS) entry which is preliminary data.</text>
</comment>
<evidence type="ECO:0000256" key="2">
    <source>
        <dbReference type="PROSITE-ProRule" id="PRU00335"/>
    </source>
</evidence>
<dbReference type="AlphaFoldDB" id="A0A1Z5HVH8"/>
<dbReference type="Gene3D" id="1.10.357.10">
    <property type="entry name" value="Tetracycline Repressor, domain 2"/>
    <property type="match status" value="1"/>
</dbReference>
<feature type="domain" description="HTH tetR-type" evidence="3">
    <location>
        <begin position="7"/>
        <end position="67"/>
    </location>
</feature>
<dbReference type="InterPro" id="IPR009057">
    <property type="entry name" value="Homeodomain-like_sf"/>
</dbReference>
<gene>
    <name evidence="4" type="ORF">KKC1_24840</name>
</gene>
<dbReference type="Proteomes" id="UP000197032">
    <property type="component" value="Unassembled WGS sequence"/>
</dbReference>
<evidence type="ECO:0000256" key="1">
    <source>
        <dbReference type="ARBA" id="ARBA00023125"/>
    </source>
</evidence>
<dbReference type="OrthoDB" id="9812484at2"/>
<dbReference type="GO" id="GO:0003700">
    <property type="term" value="F:DNA-binding transcription factor activity"/>
    <property type="evidence" value="ECO:0007669"/>
    <property type="project" value="TreeGrafter"/>
</dbReference>
<dbReference type="SUPFAM" id="SSF48498">
    <property type="entry name" value="Tetracyclin repressor-like, C-terminal domain"/>
    <property type="match status" value="1"/>
</dbReference>
<dbReference type="PANTHER" id="PTHR30055">
    <property type="entry name" value="HTH-TYPE TRANSCRIPTIONAL REGULATOR RUTR"/>
    <property type="match status" value="1"/>
</dbReference>
<evidence type="ECO:0000313" key="5">
    <source>
        <dbReference type="Proteomes" id="UP000197032"/>
    </source>
</evidence>
<dbReference type="Gene3D" id="1.10.10.60">
    <property type="entry name" value="Homeodomain-like"/>
    <property type="match status" value="1"/>
</dbReference>
<name>A0A1Z5HVH8_9FIRM</name>
<dbReference type="EMBL" id="BDGJ01000126">
    <property type="protein sequence ID" value="GAW93347.1"/>
    <property type="molecule type" value="Genomic_DNA"/>
</dbReference>
<dbReference type="Pfam" id="PF08359">
    <property type="entry name" value="TetR_C_4"/>
    <property type="match status" value="1"/>
</dbReference>
<reference evidence="5" key="1">
    <citation type="journal article" date="2017" name="Appl. Environ. Microbiol.">
        <title>Genomic analysis of Calderihabitans maritimus KKC1, a thermophilic hydrogenogenic carboxydotrophic bacterium isolated from marine sediment.</title>
        <authorList>
            <person name="Omae K."/>
            <person name="Yoneda Y."/>
            <person name="Fukuyama Y."/>
            <person name="Yoshida T."/>
            <person name="Sako Y."/>
        </authorList>
    </citation>
    <scope>NUCLEOTIDE SEQUENCE [LARGE SCALE GENOMIC DNA]</scope>
    <source>
        <strain evidence="5">KKC1</strain>
    </source>
</reference>
<dbReference type="InterPro" id="IPR013570">
    <property type="entry name" value="Tscrpt_reg_YsiA_C"/>
</dbReference>
<dbReference type="InterPro" id="IPR001647">
    <property type="entry name" value="HTH_TetR"/>
</dbReference>
<proteinExistence type="predicted"/>
<evidence type="ECO:0000313" key="4">
    <source>
        <dbReference type="EMBL" id="GAW93347.1"/>
    </source>
</evidence>
<organism evidence="4 5">
    <name type="scientific">Calderihabitans maritimus</name>
    <dbReference type="NCBI Taxonomy" id="1246530"/>
    <lineage>
        <taxon>Bacteria</taxon>
        <taxon>Bacillati</taxon>
        <taxon>Bacillota</taxon>
        <taxon>Clostridia</taxon>
        <taxon>Neomoorellales</taxon>
        <taxon>Calderihabitantaceae</taxon>
        <taxon>Calderihabitans</taxon>
    </lineage>
</organism>
<protein>
    <submittedName>
        <fullName evidence="4">TetR family transcriptional regulator</fullName>
    </submittedName>
</protein>
<keyword evidence="5" id="KW-1185">Reference proteome</keyword>
<dbReference type="InterPro" id="IPR036271">
    <property type="entry name" value="Tet_transcr_reg_TetR-rel_C_sf"/>
</dbReference>
<dbReference type="RefSeq" id="WP_088554506.1">
    <property type="nucleotide sequence ID" value="NZ_BDGJ01000126.1"/>
</dbReference>
<keyword evidence="1 2" id="KW-0238">DNA-binding</keyword>
<evidence type="ECO:0000259" key="3">
    <source>
        <dbReference type="PROSITE" id="PS50977"/>
    </source>
</evidence>